<evidence type="ECO:0000313" key="2">
    <source>
        <dbReference type="Proteomes" id="UP000077266"/>
    </source>
</evidence>
<dbReference type="Proteomes" id="UP000077266">
    <property type="component" value="Unassembled WGS sequence"/>
</dbReference>
<accession>A0A165KFK8</accession>
<organism evidence="1 2">
    <name type="scientific">Exidia glandulosa HHB12029</name>
    <dbReference type="NCBI Taxonomy" id="1314781"/>
    <lineage>
        <taxon>Eukaryota</taxon>
        <taxon>Fungi</taxon>
        <taxon>Dikarya</taxon>
        <taxon>Basidiomycota</taxon>
        <taxon>Agaricomycotina</taxon>
        <taxon>Agaricomycetes</taxon>
        <taxon>Auriculariales</taxon>
        <taxon>Exidiaceae</taxon>
        <taxon>Exidia</taxon>
    </lineage>
</organism>
<gene>
    <name evidence="1" type="ORF">EXIGLDRAFT_434973</name>
</gene>
<keyword evidence="2" id="KW-1185">Reference proteome</keyword>
<proteinExistence type="predicted"/>
<dbReference type="EMBL" id="KV425945">
    <property type="protein sequence ID" value="KZV96261.1"/>
    <property type="molecule type" value="Genomic_DNA"/>
</dbReference>
<name>A0A165KFK8_EXIGL</name>
<evidence type="ECO:0000313" key="1">
    <source>
        <dbReference type="EMBL" id="KZV96261.1"/>
    </source>
</evidence>
<protein>
    <submittedName>
        <fullName evidence="1">Uncharacterized protein</fullName>
    </submittedName>
</protein>
<dbReference type="InParanoid" id="A0A165KFK8"/>
<reference evidence="1 2" key="1">
    <citation type="journal article" date="2016" name="Mol. Biol. Evol.">
        <title>Comparative Genomics of Early-Diverging Mushroom-Forming Fungi Provides Insights into the Origins of Lignocellulose Decay Capabilities.</title>
        <authorList>
            <person name="Nagy L.G."/>
            <person name="Riley R."/>
            <person name="Tritt A."/>
            <person name="Adam C."/>
            <person name="Daum C."/>
            <person name="Floudas D."/>
            <person name="Sun H."/>
            <person name="Yadav J.S."/>
            <person name="Pangilinan J."/>
            <person name="Larsson K.H."/>
            <person name="Matsuura K."/>
            <person name="Barry K."/>
            <person name="Labutti K."/>
            <person name="Kuo R."/>
            <person name="Ohm R.A."/>
            <person name="Bhattacharya S.S."/>
            <person name="Shirouzu T."/>
            <person name="Yoshinaga Y."/>
            <person name="Martin F.M."/>
            <person name="Grigoriev I.V."/>
            <person name="Hibbett D.S."/>
        </authorList>
    </citation>
    <scope>NUCLEOTIDE SEQUENCE [LARGE SCALE GENOMIC DNA]</scope>
    <source>
        <strain evidence="1 2">HHB12029</strain>
    </source>
</reference>
<sequence>MPPRVAKLLAVESDCSTHWQRDLDLPPSLCTPIADGHSEGLCRVRLVNRRWGRATSSVAHTNVVIRASRNFSLLYSPIRNGPGWRRRTRHPLADLKSSSEQQASNMTGVFQPPHPVFPGVSYIYSMRRNAGRAPTRFDWPSRQVEGMPADGRRLFRPRVRVELGLLNAIGFTPY</sequence>
<dbReference type="AlphaFoldDB" id="A0A165KFK8"/>